<dbReference type="Proteomes" id="UP000177169">
    <property type="component" value="Unassembled WGS sequence"/>
</dbReference>
<sequence length="660" mass="74389">MVLYTAGLHGRAHPGEFPSQPVENSFDAGATDVWVVLKGGKHPSLTVIDNGSGMLPDILPEDHKRLEKHLADLRDPEKEIPEDFDIFKEISEASLHSLMWMIRYIGLSPHVKGEDPYLMALLGIGTKAFYVWANAVTYFTRPNFRLAKAFWGSSITQDEVPTIFFQPPTGVELKRGRSNNLIEYPSEIPLKDHKGNLMQHGTRVEFTGLKTGVLEKLTPGVVSAYLSGRFGKVLREKAVRLTIIDQVTEAGISEPDGIEIPVRAPVYDVGVLLYDRTDFVSVEGTPYPVEIQIRYKPGKRLDPKARVKIRRGGNEACTITDVPELSFTPWDGVTGYADFPDIPGKEDSLWTPDKLFPLPNTPAYNHWVQHMMRVAEYVMVAMADHEAKIVEESQQQIASRVTTSVLKAMQNLPAFSNLVLPKRPPTKKPQKVKKVKKPVFVETRTFASVVSKESGRGIRGLTIQLLKEGRILSNLETDTSGRVSFGELAYGRYKFKLVTIPKGARLAPEERQEVVFNINENYPRKDYVFTLIVPGDTKPVKLAKVQQGLRVWAHELISPEELYYFGRLSLGMVEINTGTEEHRQAVMDKDEELQLLIQELYASSAMTELAFLGPPPEDEKIDETRALYRVMAIQMSKLFVRAYTDALMVQRAEARRKKRE</sequence>
<accession>A0A1F7Z5K2</accession>
<dbReference type="AlphaFoldDB" id="A0A1F7Z5K2"/>
<dbReference type="InterPro" id="IPR036890">
    <property type="entry name" value="HATPase_C_sf"/>
</dbReference>
<dbReference type="EMBL" id="MGGR01000002">
    <property type="protein sequence ID" value="OGM34903.1"/>
    <property type="molecule type" value="Genomic_DNA"/>
</dbReference>
<comment type="caution">
    <text evidence="1">The sequence shown here is derived from an EMBL/GenBank/DDBJ whole genome shotgun (WGS) entry which is preliminary data.</text>
</comment>
<gene>
    <name evidence="1" type="ORF">A3D01_00305</name>
</gene>
<evidence type="ECO:0000313" key="1">
    <source>
        <dbReference type="EMBL" id="OGM34903.1"/>
    </source>
</evidence>
<dbReference type="STRING" id="1802505.A3D01_00305"/>
<dbReference type="Gene3D" id="3.30.565.10">
    <property type="entry name" value="Histidine kinase-like ATPase, C-terminal domain"/>
    <property type="match status" value="1"/>
</dbReference>
<proteinExistence type="predicted"/>
<name>A0A1F7Z5K2_9BACT</name>
<organism evidence="1 2">
    <name type="scientific">Candidatus Woesebacteria bacterium RIFCSPHIGHO2_02_FULL_39_13</name>
    <dbReference type="NCBI Taxonomy" id="1802505"/>
    <lineage>
        <taxon>Bacteria</taxon>
        <taxon>Candidatus Woeseibacteriota</taxon>
    </lineage>
</organism>
<evidence type="ECO:0000313" key="2">
    <source>
        <dbReference type="Proteomes" id="UP000177169"/>
    </source>
</evidence>
<dbReference type="SUPFAM" id="SSF49478">
    <property type="entry name" value="Cna protein B-type domain"/>
    <property type="match status" value="1"/>
</dbReference>
<reference evidence="1 2" key="1">
    <citation type="journal article" date="2016" name="Nat. Commun.">
        <title>Thousands of microbial genomes shed light on interconnected biogeochemical processes in an aquifer system.</title>
        <authorList>
            <person name="Anantharaman K."/>
            <person name="Brown C.T."/>
            <person name="Hug L.A."/>
            <person name="Sharon I."/>
            <person name="Castelle C.J."/>
            <person name="Probst A.J."/>
            <person name="Thomas B.C."/>
            <person name="Singh A."/>
            <person name="Wilkins M.J."/>
            <person name="Karaoz U."/>
            <person name="Brodie E.L."/>
            <person name="Williams K.H."/>
            <person name="Hubbard S.S."/>
            <person name="Banfield J.F."/>
        </authorList>
    </citation>
    <scope>NUCLEOTIDE SEQUENCE [LARGE SCALE GENOMIC DNA]</scope>
</reference>
<dbReference type="SUPFAM" id="SSF55874">
    <property type="entry name" value="ATPase domain of HSP90 chaperone/DNA topoisomerase II/histidine kinase"/>
    <property type="match status" value="1"/>
</dbReference>
<protein>
    <submittedName>
        <fullName evidence="1">Uncharacterized protein</fullName>
    </submittedName>
</protein>